<protein>
    <submittedName>
        <fullName evidence="6">ATP-grasp domain-containing protein</fullName>
    </submittedName>
</protein>
<sequence>EVIHKMGNKNIARKLMAQNGIPIVPGTEKLNAYSMDEIKVFAEKIGYPVILKASGGGGGRGIRVVHKEEELENAFDSCKREALTYFNNDEVFMEKYVVNPRHIEFQILGDNYGNIIHLCER</sequence>
<dbReference type="Proteomes" id="UP001199644">
    <property type="component" value="Unassembled WGS sequence"/>
</dbReference>
<dbReference type="PROSITE" id="PS00866">
    <property type="entry name" value="CPSASE_1"/>
    <property type="match status" value="1"/>
</dbReference>
<feature type="non-terminal residue" evidence="6">
    <location>
        <position position="121"/>
    </location>
</feature>
<evidence type="ECO:0000313" key="7">
    <source>
        <dbReference type="Proteomes" id="UP001199644"/>
    </source>
</evidence>
<dbReference type="InterPro" id="IPR005479">
    <property type="entry name" value="CPAse_ATP-bd"/>
</dbReference>
<dbReference type="SUPFAM" id="SSF56059">
    <property type="entry name" value="Glutathione synthetase ATP-binding domain-like"/>
    <property type="match status" value="1"/>
</dbReference>
<gene>
    <name evidence="6" type="ORF">LZC39_14125</name>
</gene>
<feature type="non-terminal residue" evidence="6">
    <location>
        <position position="1"/>
    </location>
</feature>
<organism evidence="6 7">
    <name type="scientific">Campylobacter jejuni</name>
    <dbReference type="NCBI Taxonomy" id="197"/>
    <lineage>
        <taxon>Bacteria</taxon>
        <taxon>Pseudomonadati</taxon>
        <taxon>Campylobacterota</taxon>
        <taxon>Epsilonproteobacteria</taxon>
        <taxon>Campylobacterales</taxon>
        <taxon>Campylobacteraceae</taxon>
        <taxon>Campylobacter</taxon>
    </lineage>
</organism>
<dbReference type="PANTHER" id="PTHR48095:SF2">
    <property type="entry name" value="BIOTIN CARBOXYLASE, CHLOROPLASTIC"/>
    <property type="match status" value="1"/>
</dbReference>
<keyword evidence="1" id="KW-0436">Ligase</keyword>
<dbReference type="RefSeq" id="WP_240381837.1">
    <property type="nucleotide sequence ID" value="NZ_JAJUOL010000774.1"/>
</dbReference>
<dbReference type="GO" id="GO:0005524">
    <property type="term" value="F:ATP binding"/>
    <property type="evidence" value="ECO:0007669"/>
    <property type="project" value="UniProtKB-UniRule"/>
</dbReference>
<dbReference type="InterPro" id="IPR051602">
    <property type="entry name" value="ACC_Biotin_Carboxylase"/>
</dbReference>
<dbReference type="FunFam" id="3.30.1490.20:FF:000003">
    <property type="entry name" value="acetyl-CoA carboxylase isoform X1"/>
    <property type="match status" value="1"/>
</dbReference>
<dbReference type="GO" id="GO:0046872">
    <property type="term" value="F:metal ion binding"/>
    <property type="evidence" value="ECO:0007669"/>
    <property type="project" value="InterPro"/>
</dbReference>
<dbReference type="InterPro" id="IPR011761">
    <property type="entry name" value="ATP-grasp"/>
</dbReference>
<feature type="domain" description="ATP-grasp" evidence="5">
    <location>
        <begin position="13"/>
        <end position="111"/>
    </location>
</feature>
<proteinExistence type="predicted"/>
<evidence type="ECO:0000259" key="5">
    <source>
        <dbReference type="PROSITE" id="PS50975"/>
    </source>
</evidence>
<dbReference type="EMBL" id="JAJUOL010000774">
    <property type="protein sequence ID" value="MCH3853226.1"/>
    <property type="molecule type" value="Genomic_DNA"/>
</dbReference>
<accession>A0AAW5EE39</accession>
<dbReference type="PROSITE" id="PS50975">
    <property type="entry name" value="ATP_GRASP"/>
    <property type="match status" value="1"/>
</dbReference>
<comment type="caution">
    <text evidence="6">The sequence shown here is derived from an EMBL/GenBank/DDBJ whole genome shotgun (WGS) entry which is preliminary data.</text>
</comment>
<dbReference type="Pfam" id="PF02786">
    <property type="entry name" value="CPSase_L_D2"/>
    <property type="match status" value="1"/>
</dbReference>
<dbReference type="Gene3D" id="3.30.470.20">
    <property type="entry name" value="ATP-grasp fold, B domain"/>
    <property type="match status" value="1"/>
</dbReference>
<keyword evidence="2 4" id="KW-0547">Nucleotide-binding</keyword>
<dbReference type="PANTHER" id="PTHR48095">
    <property type="entry name" value="PYRUVATE CARBOXYLASE SUBUNIT A"/>
    <property type="match status" value="1"/>
</dbReference>
<dbReference type="AlphaFoldDB" id="A0AAW5EE39"/>
<evidence type="ECO:0000256" key="3">
    <source>
        <dbReference type="ARBA" id="ARBA00022840"/>
    </source>
</evidence>
<evidence type="ECO:0000313" key="6">
    <source>
        <dbReference type="EMBL" id="MCH3853226.1"/>
    </source>
</evidence>
<evidence type="ECO:0000256" key="4">
    <source>
        <dbReference type="PROSITE-ProRule" id="PRU00409"/>
    </source>
</evidence>
<name>A0AAW5EE39_CAMJU</name>
<reference evidence="6" key="1">
    <citation type="submission" date="2021-12" db="EMBL/GenBank/DDBJ databases">
        <title>Prevalence of phenicol resistance gene fexA in Campylobacter isolated from poultry supply chain.</title>
        <authorList>
            <person name="Tang B."/>
            <person name="Zheng X."/>
            <person name="Lin J."/>
            <person name="Lin R."/>
            <person name="Yang H."/>
            <person name="Shen Z."/>
            <person name="Xia F."/>
        </authorList>
    </citation>
    <scope>NUCLEOTIDE SEQUENCE</scope>
    <source>
        <strain evidence="6">CJHN2011004</strain>
    </source>
</reference>
<dbReference type="GO" id="GO:0016874">
    <property type="term" value="F:ligase activity"/>
    <property type="evidence" value="ECO:0007669"/>
    <property type="project" value="UniProtKB-KW"/>
</dbReference>
<evidence type="ECO:0000256" key="1">
    <source>
        <dbReference type="ARBA" id="ARBA00022598"/>
    </source>
</evidence>
<evidence type="ECO:0000256" key="2">
    <source>
        <dbReference type="ARBA" id="ARBA00022741"/>
    </source>
</evidence>
<keyword evidence="3 4" id="KW-0067">ATP-binding</keyword>